<dbReference type="EMBL" id="FUEG01000012">
    <property type="protein sequence ID" value="SJL10373.1"/>
    <property type="molecule type" value="Genomic_DNA"/>
</dbReference>
<proteinExistence type="predicted"/>
<dbReference type="OrthoDB" id="10481732at2759"/>
<feature type="compositionally biased region" description="Low complexity" evidence="2">
    <location>
        <begin position="273"/>
        <end position="289"/>
    </location>
</feature>
<protein>
    <submittedName>
        <fullName evidence="3">Uncharacterized protein</fullName>
    </submittedName>
</protein>
<organism evidence="3 4">
    <name type="scientific">Armillaria ostoyae</name>
    <name type="common">Armillaria root rot fungus</name>
    <dbReference type="NCBI Taxonomy" id="47428"/>
    <lineage>
        <taxon>Eukaryota</taxon>
        <taxon>Fungi</taxon>
        <taxon>Dikarya</taxon>
        <taxon>Basidiomycota</taxon>
        <taxon>Agaricomycotina</taxon>
        <taxon>Agaricomycetes</taxon>
        <taxon>Agaricomycetidae</taxon>
        <taxon>Agaricales</taxon>
        <taxon>Marasmiineae</taxon>
        <taxon>Physalacriaceae</taxon>
        <taxon>Armillaria</taxon>
    </lineage>
</organism>
<accession>A0A284RNM0</accession>
<keyword evidence="4" id="KW-1185">Reference proteome</keyword>
<name>A0A284RNM0_ARMOS</name>
<reference evidence="4" key="1">
    <citation type="journal article" date="2017" name="Nat. Ecol. Evol.">
        <title>Genome expansion and lineage-specific genetic innovations in the forest pathogenic fungi Armillaria.</title>
        <authorList>
            <person name="Sipos G."/>
            <person name="Prasanna A.N."/>
            <person name="Walter M.C."/>
            <person name="O'Connor E."/>
            <person name="Balint B."/>
            <person name="Krizsan K."/>
            <person name="Kiss B."/>
            <person name="Hess J."/>
            <person name="Varga T."/>
            <person name="Slot J."/>
            <person name="Riley R."/>
            <person name="Boka B."/>
            <person name="Rigling D."/>
            <person name="Barry K."/>
            <person name="Lee J."/>
            <person name="Mihaltcheva S."/>
            <person name="LaButti K."/>
            <person name="Lipzen A."/>
            <person name="Waldron R."/>
            <person name="Moloney N.M."/>
            <person name="Sperisen C."/>
            <person name="Kredics L."/>
            <person name="Vagvoelgyi C."/>
            <person name="Patrignani A."/>
            <person name="Fitzpatrick D."/>
            <person name="Nagy I."/>
            <person name="Doyle S."/>
            <person name="Anderson J.B."/>
            <person name="Grigoriev I.V."/>
            <person name="Gueldener U."/>
            <person name="Muensterkoetter M."/>
            <person name="Nagy L.G."/>
        </authorList>
    </citation>
    <scope>NUCLEOTIDE SEQUENCE [LARGE SCALE GENOMIC DNA]</scope>
    <source>
        <strain evidence="4">C18/9</strain>
    </source>
</reference>
<gene>
    <name evidence="3" type="ORF">ARMOST_13759</name>
</gene>
<feature type="region of interest" description="Disordered" evidence="2">
    <location>
        <begin position="223"/>
        <end position="299"/>
    </location>
</feature>
<keyword evidence="1" id="KW-0175">Coiled coil</keyword>
<dbReference type="Proteomes" id="UP000219338">
    <property type="component" value="Unassembled WGS sequence"/>
</dbReference>
<dbReference type="AlphaFoldDB" id="A0A284RNM0"/>
<feature type="coiled-coil region" evidence="1">
    <location>
        <begin position="35"/>
        <end position="104"/>
    </location>
</feature>
<evidence type="ECO:0000313" key="3">
    <source>
        <dbReference type="EMBL" id="SJL10373.1"/>
    </source>
</evidence>
<evidence type="ECO:0000313" key="4">
    <source>
        <dbReference type="Proteomes" id="UP000219338"/>
    </source>
</evidence>
<sequence>MSPSDGVLVIPFSVKAQIEDLKHQHLERLKKLWRKADVERDNDTLRKENERLGNDLDDARARALEADDQATDLWGQKETVEYENRDLKRLVARLQKRIKDLTDENIGNRAKVEISHRVPAVSRRTSPSTLKAQSTGETVPDIINLIDDDHHTGVVSTSKAILPASAIIKMEPSEGTVGVPLQVMSIIPNFHWQAEVKLRTSGCEVPYMLHWVLLPPASASVRSTRNAKKRQADINPATAAALNDEDTRPRKRTRNAHSTAESYEDPTARIEIAGSVSTSSGSPSRASAPNIDGLLDDEFDPNNMAFDNESTALVTDATEPQRDYFGSSGAVKSGTQLGGSLITEADLKIENGFDSSDLLSVDDGFHEDASRTEKRKVGSALAKSSDLLEIYQRRTEGPDTATIPLTRSFRFGDEPAASP</sequence>
<feature type="region of interest" description="Disordered" evidence="2">
    <location>
        <begin position="395"/>
        <end position="419"/>
    </location>
</feature>
<evidence type="ECO:0000256" key="2">
    <source>
        <dbReference type="SAM" id="MobiDB-lite"/>
    </source>
</evidence>
<evidence type="ECO:0000256" key="1">
    <source>
        <dbReference type="SAM" id="Coils"/>
    </source>
</evidence>